<keyword evidence="2" id="KW-1185">Reference proteome</keyword>
<evidence type="ECO:0000313" key="2">
    <source>
        <dbReference type="Proteomes" id="UP000002941"/>
    </source>
</evidence>
<dbReference type="eggNOG" id="COG2345">
    <property type="taxonomic scope" value="Bacteria"/>
</dbReference>
<name>J0NFI5_9ACTO</name>
<sequence length="209" mass="22238">MSVALDTLPDMRTFSHGSTLTDGGLALDLAPALTPAGLVDHPGFFHGFATHPVVVTRSLLVLADIAATRYFRPTPAGMRDPILTANGDRLRAECFSACNGVLARLDLLASGLDGGQIDHGTTNVDIGPAMRRALARVPRGELLHLDVGTDRLRASTPAEAVEERRVQMPDRWVRALGNAAELTQPLVERFSVGAAGARRFVQALPPPPP</sequence>
<reference evidence="1 2" key="1">
    <citation type="submission" date="2012-05" db="EMBL/GenBank/DDBJ databases">
        <authorList>
            <person name="Harkins D.M."/>
            <person name="Madupu R."/>
            <person name="Durkin A.S."/>
            <person name="Torralba M."/>
            <person name="Methe B."/>
            <person name="Sutton G.G."/>
            <person name="Nelson K.E."/>
        </authorList>
    </citation>
    <scope>NUCLEOTIDE SEQUENCE [LARGE SCALE GENOMIC DNA]</scope>
    <source>
        <strain evidence="1 2">F0489</strain>
    </source>
</reference>
<dbReference type="EMBL" id="AKFT01000125">
    <property type="protein sequence ID" value="EJF43447.1"/>
    <property type="molecule type" value="Genomic_DNA"/>
</dbReference>
<evidence type="ECO:0000313" key="1">
    <source>
        <dbReference type="EMBL" id="EJF43447.1"/>
    </source>
</evidence>
<protein>
    <submittedName>
        <fullName evidence="1">Uncharacterized protein</fullName>
    </submittedName>
</protein>
<dbReference type="Proteomes" id="UP000002941">
    <property type="component" value="Unassembled WGS sequence"/>
</dbReference>
<comment type="caution">
    <text evidence="1">The sequence shown here is derived from an EMBL/GenBank/DDBJ whole genome shotgun (WGS) entry which is preliminary data.</text>
</comment>
<feature type="non-terminal residue" evidence="1">
    <location>
        <position position="209"/>
    </location>
</feature>
<accession>J0NFI5</accession>
<proteinExistence type="predicted"/>
<gene>
    <name evidence="1" type="ORF">HMPREF1318_2327</name>
</gene>
<dbReference type="AlphaFoldDB" id="J0NFI5"/>
<organism evidence="1 2">
    <name type="scientific">Actinomyces massiliensis F0489</name>
    <dbReference type="NCBI Taxonomy" id="1125718"/>
    <lineage>
        <taxon>Bacteria</taxon>
        <taxon>Bacillati</taxon>
        <taxon>Actinomycetota</taxon>
        <taxon>Actinomycetes</taxon>
        <taxon>Actinomycetales</taxon>
        <taxon>Actinomycetaceae</taxon>
        <taxon>Actinomyces</taxon>
    </lineage>
</organism>